<name>A0AAV4QDE8_9ARAC</name>
<evidence type="ECO:0000313" key="2">
    <source>
        <dbReference type="EMBL" id="GIY06324.1"/>
    </source>
</evidence>
<evidence type="ECO:0000256" key="1">
    <source>
        <dbReference type="SAM" id="MobiDB-lite"/>
    </source>
</evidence>
<protein>
    <submittedName>
        <fullName evidence="2">Uncharacterized protein</fullName>
    </submittedName>
</protein>
<feature type="compositionally biased region" description="Basic and acidic residues" evidence="1">
    <location>
        <begin position="27"/>
        <end position="36"/>
    </location>
</feature>
<evidence type="ECO:0000313" key="3">
    <source>
        <dbReference type="Proteomes" id="UP001054837"/>
    </source>
</evidence>
<keyword evidence="3" id="KW-1185">Reference proteome</keyword>
<gene>
    <name evidence="2" type="ORF">CDAR_569091</name>
</gene>
<dbReference type="EMBL" id="BPLQ01004198">
    <property type="protein sequence ID" value="GIY06324.1"/>
    <property type="molecule type" value="Genomic_DNA"/>
</dbReference>
<feature type="region of interest" description="Disordered" evidence="1">
    <location>
        <begin position="27"/>
        <end position="58"/>
    </location>
</feature>
<dbReference type="Proteomes" id="UP001054837">
    <property type="component" value="Unassembled WGS sequence"/>
</dbReference>
<reference evidence="2 3" key="1">
    <citation type="submission" date="2021-06" db="EMBL/GenBank/DDBJ databases">
        <title>Caerostris darwini draft genome.</title>
        <authorList>
            <person name="Kono N."/>
            <person name="Arakawa K."/>
        </authorList>
    </citation>
    <scope>NUCLEOTIDE SEQUENCE [LARGE SCALE GENOMIC DNA]</scope>
</reference>
<proteinExistence type="predicted"/>
<comment type="caution">
    <text evidence="2">The sequence shown here is derived from an EMBL/GenBank/DDBJ whole genome shotgun (WGS) entry which is preliminary data.</text>
</comment>
<dbReference type="AlphaFoldDB" id="A0AAV4QDE8"/>
<accession>A0AAV4QDE8</accession>
<organism evidence="2 3">
    <name type="scientific">Caerostris darwini</name>
    <dbReference type="NCBI Taxonomy" id="1538125"/>
    <lineage>
        <taxon>Eukaryota</taxon>
        <taxon>Metazoa</taxon>
        <taxon>Ecdysozoa</taxon>
        <taxon>Arthropoda</taxon>
        <taxon>Chelicerata</taxon>
        <taxon>Arachnida</taxon>
        <taxon>Araneae</taxon>
        <taxon>Araneomorphae</taxon>
        <taxon>Entelegynae</taxon>
        <taxon>Araneoidea</taxon>
        <taxon>Araneidae</taxon>
        <taxon>Caerostris</taxon>
    </lineage>
</organism>
<sequence length="111" mass="12375">MSYTLFLPPYTSPINIQKNVKSEEHPPFFFPKDFKSHSNAPLHPSGPTNHSSDPLPKSPDPRVCLSFWARIPRGEEKRQTISGGRSITGLLVRPLRPCPSAFIGPISRSPK</sequence>